<dbReference type="SUPFAM" id="SSF57770">
    <property type="entry name" value="Methionyl-tRNA synthetase (MetRS), Zn-domain"/>
    <property type="match status" value="1"/>
</dbReference>
<dbReference type="InterPro" id="IPR029038">
    <property type="entry name" value="MetRS_Zn"/>
</dbReference>
<dbReference type="CDD" id="cd07957">
    <property type="entry name" value="Anticodon_Ia_Met"/>
    <property type="match status" value="1"/>
</dbReference>
<dbReference type="InterPro" id="IPR015413">
    <property type="entry name" value="Methionyl/Leucyl_tRNA_Synth"/>
</dbReference>
<dbReference type="CDD" id="cd00814">
    <property type="entry name" value="MetRS_core"/>
    <property type="match status" value="1"/>
</dbReference>
<dbReference type="EMBL" id="KY000304">
    <property type="protein sequence ID" value="ASF90248.1"/>
    <property type="molecule type" value="Genomic_DNA"/>
</dbReference>
<dbReference type="Gene3D" id="1.10.730.10">
    <property type="entry name" value="Isoleucyl-tRNA Synthetase, Domain 1"/>
    <property type="match status" value="1"/>
</dbReference>
<dbReference type="SUPFAM" id="SSF47323">
    <property type="entry name" value="Anticodon-binding domain of a subclass of class I aminoacyl-tRNA synthetases"/>
    <property type="match status" value="1"/>
</dbReference>
<keyword evidence="8 12" id="KW-0648">Protein biosynthesis</keyword>
<evidence type="ECO:0000256" key="3">
    <source>
        <dbReference type="ARBA" id="ARBA00012838"/>
    </source>
</evidence>
<evidence type="ECO:0000256" key="12">
    <source>
        <dbReference type="RuleBase" id="RU363039"/>
    </source>
</evidence>
<dbReference type="GO" id="GO:0005524">
    <property type="term" value="F:ATP binding"/>
    <property type="evidence" value="ECO:0007669"/>
    <property type="project" value="UniProtKB-KW"/>
</dbReference>
<keyword evidence="5 12" id="KW-0436">Ligase</keyword>
<dbReference type="GO" id="GO:0006431">
    <property type="term" value="P:methionyl-tRNA aminoacylation"/>
    <property type="evidence" value="ECO:0007669"/>
    <property type="project" value="InterPro"/>
</dbReference>
<dbReference type="FunFam" id="2.20.28.20:FF:000001">
    <property type="entry name" value="Methionine--tRNA ligase"/>
    <property type="match status" value="1"/>
</dbReference>
<sequence>MADTRRIRSAPGLLVTVSVADPHNSKSEGLEKILPKKGEKNILITSALPYVNNTPHLGNIIGSTLSADVYSRYSRSRNRNTLYICGTDEYGTATETKALSEGCTPQELCDKFHVVHKDVYEWFEIGFDYFGRTTTPAQTEIAQDIFLKLNENDCLQAQDMVQLFCESCTRFLADRFVEGTCPKCGYDDARGDQCDKCGQLQNPAELIKPRCKLCSKPPVQRSSRHMFVRLDAITPRLAPWIEKSKEKGKWSNNGVVITESWLKEGLRPRCITRDMKWGVPVPLDGFRDKVLYVWFDAPIGYPSITANYTKDWEQWWKNPDEVDLYQFMGKDNVPFHTVMFPAYLIGSGDNWTLLHHINTTEYLNYESGKFSKSRNVGVFGNNAKDTGIAPSVWRYYLLSNRPEVSDSVFTWSDFVAKNNGELLNNLGNMVNRVLKFIANNCDRTLRGPADVEGGTVALEDETSLEGIFVMGVNKALEDYIAAMEAVKIRNGLMAAMTLSQRTNEFVQANKLDNSLLKSDPERCARVLLLAANAIYAVSTLIEPFMPSTAQSILEQLNAPARSVPEALSIDLLPGHKIGTPKALFSRIDASKKVEEWRAAYGGQPEEGAAPVAKLGKKKAGKAARLAAEQAAKAAEAKVPETPEVMALKAQIVVQGDKVKALKTGAEVGDVEAEVAALKKLKSDWDTLIASFAQVDIKP</sequence>
<evidence type="ECO:0000256" key="8">
    <source>
        <dbReference type="ARBA" id="ARBA00022917"/>
    </source>
</evidence>
<evidence type="ECO:0000256" key="4">
    <source>
        <dbReference type="ARBA" id="ARBA00022490"/>
    </source>
</evidence>
<dbReference type="InterPro" id="IPR041872">
    <property type="entry name" value="Anticodon_Met"/>
</dbReference>
<feature type="domain" description="Methionyl/Leucyl tRNA synthetase" evidence="13">
    <location>
        <begin position="42"/>
        <end position="434"/>
    </location>
</feature>
<reference evidence="15" key="1">
    <citation type="submission" date="2016-10" db="EMBL/GenBank/DDBJ databases">
        <title>Phylogenomic data for the living fossil Bartheletia paradoxa suggests that the early evolutionary history of major basidiomycete lineages might not be bifurcate.</title>
        <authorList>
            <person name="Mishra B."/>
            <person name="Choi Y.-J."/>
            <person name="Bauer R."/>
            <person name="Thines M."/>
        </authorList>
    </citation>
    <scope>NUCLEOTIDE SEQUENCE</scope>
</reference>
<dbReference type="NCBIfam" id="TIGR00398">
    <property type="entry name" value="metG"/>
    <property type="match status" value="1"/>
</dbReference>
<keyword evidence="6 12" id="KW-0547">Nucleotide-binding</keyword>
<dbReference type="Pfam" id="PF19303">
    <property type="entry name" value="Anticodon_3"/>
    <property type="match status" value="1"/>
</dbReference>
<dbReference type="InterPro" id="IPR001412">
    <property type="entry name" value="aa-tRNA-synth_I_CS"/>
</dbReference>
<dbReference type="NCBIfam" id="NF001100">
    <property type="entry name" value="PRK00133.1"/>
    <property type="match status" value="1"/>
</dbReference>
<dbReference type="FunFam" id="1.10.730.10:FF:000037">
    <property type="entry name" value="Methionyl-tRNA synthetase"/>
    <property type="match status" value="1"/>
</dbReference>
<protein>
    <recommendedName>
        <fullName evidence="3">methionine--tRNA ligase</fullName>
        <ecNumber evidence="3">6.1.1.10</ecNumber>
    </recommendedName>
    <alternativeName>
        <fullName evidence="10">Methionyl-tRNA synthetase</fullName>
    </alternativeName>
</protein>
<keyword evidence="9 12" id="KW-0030">Aminoacyl-tRNA synthetase</keyword>
<dbReference type="PROSITE" id="PS00178">
    <property type="entry name" value="AA_TRNA_LIGASE_I"/>
    <property type="match status" value="1"/>
</dbReference>
<comment type="subcellular location">
    <subcellularLocation>
        <location evidence="1">Cytoplasm</location>
    </subcellularLocation>
</comment>
<evidence type="ECO:0000256" key="6">
    <source>
        <dbReference type="ARBA" id="ARBA00022741"/>
    </source>
</evidence>
<evidence type="ECO:0000259" key="14">
    <source>
        <dbReference type="Pfam" id="PF19303"/>
    </source>
</evidence>
<evidence type="ECO:0000256" key="10">
    <source>
        <dbReference type="ARBA" id="ARBA00030904"/>
    </source>
</evidence>
<dbReference type="EC" id="6.1.1.10" evidence="3"/>
<evidence type="ECO:0000256" key="9">
    <source>
        <dbReference type="ARBA" id="ARBA00023146"/>
    </source>
</evidence>
<comment type="catalytic activity">
    <reaction evidence="11">
        <text>tRNA(Met) + L-methionine + ATP = L-methionyl-tRNA(Met) + AMP + diphosphate</text>
        <dbReference type="Rhea" id="RHEA:13481"/>
        <dbReference type="Rhea" id="RHEA-COMP:9667"/>
        <dbReference type="Rhea" id="RHEA-COMP:9698"/>
        <dbReference type="ChEBI" id="CHEBI:30616"/>
        <dbReference type="ChEBI" id="CHEBI:33019"/>
        <dbReference type="ChEBI" id="CHEBI:57844"/>
        <dbReference type="ChEBI" id="CHEBI:78442"/>
        <dbReference type="ChEBI" id="CHEBI:78530"/>
        <dbReference type="ChEBI" id="CHEBI:456215"/>
        <dbReference type="EC" id="6.1.1.10"/>
    </reaction>
</comment>
<evidence type="ECO:0000256" key="1">
    <source>
        <dbReference type="ARBA" id="ARBA00004496"/>
    </source>
</evidence>
<evidence type="ECO:0000256" key="11">
    <source>
        <dbReference type="ARBA" id="ARBA00047364"/>
    </source>
</evidence>
<proteinExistence type="inferred from homology"/>
<dbReference type="InterPro" id="IPR023458">
    <property type="entry name" value="Met-tRNA_ligase_1"/>
</dbReference>
<evidence type="ECO:0000256" key="2">
    <source>
        <dbReference type="ARBA" id="ARBA00005594"/>
    </source>
</evidence>
<dbReference type="GO" id="GO:0036464">
    <property type="term" value="C:cytoplasmic ribonucleoprotein granule"/>
    <property type="evidence" value="ECO:0007669"/>
    <property type="project" value="UniProtKB-ARBA"/>
</dbReference>
<dbReference type="AlphaFoldDB" id="A0A2D0XHV4"/>
<dbReference type="Gene3D" id="3.40.50.620">
    <property type="entry name" value="HUPs"/>
    <property type="match status" value="1"/>
</dbReference>
<dbReference type="PANTHER" id="PTHR45765">
    <property type="entry name" value="METHIONINE--TRNA LIGASE"/>
    <property type="match status" value="1"/>
</dbReference>
<dbReference type="Gene3D" id="2.20.28.20">
    <property type="entry name" value="Methionyl-tRNA synthetase, Zn-domain"/>
    <property type="match status" value="1"/>
</dbReference>
<accession>A0A2D0XHV4</accession>
<dbReference type="PANTHER" id="PTHR45765:SF1">
    <property type="entry name" value="METHIONINE--TRNA LIGASE, CYTOPLASMIC"/>
    <property type="match status" value="1"/>
</dbReference>
<dbReference type="GO" id="GO:0017101">
    <property type="term" value="C:aminoacyl-tRNA synthetase multienzyme complex"/>
    <property type="evidence" value="ECO:0007669"/>
    <property type="project" value="TreeGrafter"/>
</dbReference>
<dbReference type="GO" id="GO:0017102">
    <property type="term" value="C:methionyl glutamyl tRNA synthetase complex"/>
    <property type="evidence" value="ECO:0007669"/>
    <property type="project" value="UniProtKB-ARBA"/>
</dbReference>
<feature type="domain" description="Methionyl-tRNA synthetase anticodon-binding" evidence="14">
    <location>
        <begin position="467"/>
        <end position="603"/>
    </location>
</feature>
<name>A0A2D0XHV4_9BASI</name>
<organism evidence="15">
    <name type="scientific">Bartheletia paradoxa</name>
    <dbReference type="NCBI Taxonomy" id="669517"/>
    <lineage>
        <taxon>Eukaryota</taxon>
        <taxon>Fungi</taxon>
        <taxon>Dikarya</taxon>
        <taxon>Basidiomycota</taxon>
        <taxon>Agaricomycotina</taxon>
        <taxon>Bartheletiomycetes</taxon>
        <taxon>Bartheletiales</taxon>
        <taxon>Bartheletiaceae</taxon>
        <taxon>Bartheletia</taxon>
    </lineage>
</organism>
<dbReference type="Pfam" id="PF09334">
    <property type="entry name" value="tRNA-synt_1g"/>
    <property type="match status" value="1"/>
</dbReference>
<evidence type="ECO:0000256" key="5">
    <source>
        <dbReference type="ARBA" id="ARBA00022598"/>
    </source>
</evidence>
<comment type="similarity">
    <text evidence="2 12">Belongs to the class-I aminoacyl-tRNA synthetase family.</text>
</comment>
<keyword evidence="4" id="KW-0963">Cytoplasm</keyword>
<evidence type="ECO:0000259" key="13">
    <source>
        <dbReference type="Pfam" id="PF09334"/>
    </source>
</evidence>
<gene>
    <name evidence="15" type="ORF">SPAR05587</name>
</gene>
<evidence type="ECO:0000256" key="7">
    <source>
        <dbReference type="ARBA" id="ARBA00022840"/>
    </source>
</evidence>
<dbReference type="SUPFAM" id="SSF52374">
    <property type="entry name" value="Nucleotidylyl transferase"/>
    <property type="match status" value="1"/>
</dbReference>
<dbReference type="Gene3D" id="1.10.287.10">
    <property type="entry name" value="S15/NS1, RNA-binding"/>
    <property type="match status" value="1"/>
</dbReference>
<dbReference type="PRINTS" id="PR01041">
    <property type="entry name" value="TRNASYNTHMET"/>
</dbReference>
<dbReference type="GO" id="GO:0005829">
    <property type="term" value="C:cytosol"/>
    <property type="evidence" value="ECO:0007669"/>
    <property type="project" value="TreeGrafter"/>
</dbReference>
<dbReference type="InterPro" id="IPR009080">
    <property type="entry name" value="tRNAsynth_Ia_anticodon-bd"/>
</dbReference>
<dbReference type="InterPro" id="IPR033911">
    <property type="entry name" value="MetRS_core"/>
</dbReference>
<dbReference type="InterPro" id="IPR014729">
    <property type="entry name" value="Rossmann-like_a/b/a_fold"/>
</dbReference>
<dbReference type="InterPro" id="IPR014758">
    <property type="entry name" value="Met-tRNA_synth"/>
</dbReference>
<keyword evidence="7 12" id="KW-0067">ATP-binding</keyword>
<evidence type="ECO:0000313" key="15">
    <source>
        <dbReference type="EMBL" id="ASF90248.1"/>
    </source>
</evidence>
<dbReference type="GO" id="GO:0004825">
    <property type="term" value="F:methionine-tRNA ligase activity"/>
    <property type="evidence" value="ECO:0007669"/>
    <property type="project" value="UniProtKB-EC"/>
</dbReference>